<gene>
    <name evidence="5" type="ORF">PQR57_34815</name>
</gene>
<protein>
    <submittedName>
        <fullName evidence="5">FadR/GntR family transcriptional regulator</fullName>
    </submittedName>
</protein>
<dbReference type="Gene3D" id="1.20.120.530">
    <property type="entry name" value="GntR ligand-binding domain-like"/>
    <property type="match status" value="1"/>
</dbReference>
<dbReference type="InterPro" id="IPR011711">
    <property type="entry name" value="GntR_C"/>
</dbReference>
<dbReference type="InterPro" id="IPR000524">
    <property type="entry name" value="Tscrpt_reg_HTH_GntR"/>
</dbReference>
<evidence type="ECO:0000259" key="4">
    <source>
        <dbReference type="PROSITE" id="PS50949"/>
    </source>
</evidence>
<dbReference type="InterPro" id="IPR036390">
    <property type="entry name" value="WH_DNA-bd_sf"/>
</dbReference>
<dbReference type="Pfam" id="PF00392">
    <property type="entry name" value="GntR"/>
    <property type="match status" value="1"/>
</dbReference>
<dbReference type="SMART" id="SM00345">
    <property type="entry name" value="HTH_GNTR"/>
    <property type="match status" value="1"/>
</dbReference>
<dbReference type="SMART" id="SM00895">
    <property type="entry name" value="FCD"/>
    <property type="match status" value="1"/>
</dbReference>
<organism evidence="5 6">
    <name type="scientific">Paraburkholderia dipogonis</name>
    <dbReference type="NCBI Taxonomy" id="1211383"/>
    <lineage>
        <taxon>Bacteria</taxon>
        <taxon>Pseudomonadati</taxon>
        <taxon>Pseudomonadota</taxon>
        <taxon>Betaproteobacteria</taxon>
        <taxon>Burkholderiales</taxon>
        <taxon>Burkholderiaceae</taxon>
        <taxon>Paraburkholderia</taxon>
    </lineage>
</organism>
<dbReference type="SUPFAM" id="SSF46785">
    <property type="entry name" value="Winged helix' DNA-binding domain"/>
    <property type="match status" value="1"/>
</dbReference>
<dbReference type="SUPFAM" id="SSF48008">
    <property type="entry name" value="GntR ligand-binding domain-like"/>
    <property type="match status" value="1"/>
</dbReference>
<dbReference type="EMBL" id="JAQQEZ010000037">
    <property type="protein sequence ID" value="MFM0006147.1"/>
    <property type="molecule type" value="Genomic_DNA"/>
</dbReference>
<accession>A0ABW9AZZ4</accession>
<dbReference type="Gene3D" id="1.10.10.10">
    <property type="entry name" value="Winged helix-like DNA-binding domain superfamily/Winged helix DNA-binding domain"/>
    <property type="match status" value="1"/>
</dbReference>
<evidence type="ECO:0000256" key="3">
    <source>
        <dbReference type="ARBA" id="ARBA00023163"/>
    </source>
</evidence>
<dbReference type="PROSITE" id="PS50949">
    <property type="entry name" value="HTH_GNTR"/>
    <property type="match status" value="1"/>
</dbReference>
<dbReference type="PRINTS" id="PR00035">
    <property type="entry name" value="HTHGNTR"/>
</dbReference>
<name>A0ABW9AZZ4_9BURK</name>
<dbReference type="PANTHER" id="PTHR43537:SF44">
    <property type="entry name" value="GNTR FAMILY REGULATORY PROTEIN"/>
    <property type="match status" value="1"/>
</dbReference>
<evidence type="ECO:0000256" key="1">
    <source>
        <dbReference type="ARBA" id="ARBA00023015"/>
    </source>
</evidence>
<keyword evidence="6" id="KW-1185">Reference proteome</keyword>
<keyword evidence="3" id="KW-0804">Transcription</keyword>
<dbReference type="CDD" id="cd07377">
    <property type="entry name" value="WHTH_GntR"/>
    <property type="match status" value="1"/>
</dbReference>
<dbReference type="Pfam" id="PF07729">
    <property type="entry name" value="FCD"/>
    <property type="match status" value="1"/>
</dbReference>
<keyword evidence="1" id="KW-0805">Transcription regulation</keyword>
<reference evidence="5 6" key="1">
    <citation type="journal article" date="2024" name="Chem. Sci.">
        <title>Discovery of megapolipeptins by genome mining of a Burkholderiales bacteria collection.</title>
        <authorList>
            <person name="Paulo B.S."/>
            <person name="Recchia M.J.J."/>
            <person name="Lee S."/>
            <person name="Fergusson C.H."/>
            <person name="Romanowski S.B."/>
            <person name="Hernandez A."/>
            <person name="Krull N."/>
            <person name="Liu D.Y."/>
            <person name="Cavanagh H."/>
            <person name="Bos A."/>
            <person name="Gray C.A."/>
            <person name="Murphy B.T."/>
            <person name="Linington R.G."/>
            <person name="Eustaquio A.S."/>
        </authorList>
    </citation>
    <scope>NUCLEOTIDE SEQUENCE [LARGE SCALE GENOMIC DNA]</scope>
    <source>
        <strain evidence="5 6">RL17-350-BIC-A</strain>
    </source>
</reference>
<sequence length="243" mass="26907">MATLHRQVLNQMGEQICSGKFMPGDILPAEPVLAEQMQVSRITIRETMKSLSAKGMLQVRRRYGTVVLPRSQWQLFDPDVITWRARASAVEPGLIEDLMELRLIIEPNAARLAAKRATAEDRVAVRRAFKLMERAVAGHGEYVPADLAFHGAILTACHNQFVQQMQNALSAILRTSFELSSEIEGGPARSLPMHEALCVAIEQGDPVAAEQAVLTLIQRAEQDFEDRAALDRSANEKPVSRIA</sequence>
<evidence type="ECO:0000313" key="5">
    <source>
        <dbReference type="EMBL" id="MFM0006147.1"/>
    </source>
</evidence>
<dbReference type="Proteomes" id="UP001629230">
    <property type="component" value="Unassembled WGS sequence"/>
</dbReference>
<evidence type="ECO:0000256" key="2">
    <source>
        <dbReference type="ARBA" id="ARBA00023125"/>
    </source>
</evidence>
<dbReference type="InterPro" id="IPR036388">
    <property type="entry name" value="WH-like_DNA-bd_sf"/>
</dbReference>
<comment type="caution">
    <text evidence="5">The sequence shown here is derived from an EMBL/GenBank/DDBJ whole genome shotgun (WGS) entry which is preliminary data.</text>
</comment>
<keyword evidence="2" id="KW-0238">DNA-binding</keyword>
<dbReference type="InterPro" id="IPR008920">
    <property type="entry name" value="TF_FadR/GntR_C"/>
</dbReference>
<evidence type="ECO:0000313" key="6">
    <source>
        <dbReference type="Proteomes" id="UP001629230"/>
    </source>
</evidence>
<proteinExistence type="predicted"/>
<dbReference type="RefSeq" id="WP_132374274.1">
    <property type="nucleotide sequence ID" value="NZ_JAQQEZ010000037.1"/>
</dbReference>
<feature type="domain" description="HTH gntR-type" evidence="4">
    <location>
        <begin position="2"/>
        <end position="70"/>
    </location>
</feature>
<dbReference type="PANTHER" id="PTHR43537">
    <property type="entry name" value="TRANSCRIPTIONAL REGULATOR, GNTR FAMILY"/>
    <property type="match status" value="1"/>
</dbReference>